<proteinExistence type="predicted"/>
<dbReference type="STRING" id="1423778.FC70_GL001341"/>
<dbReference type="KEGG" id="lol:LACOL_1685"/>
<gene>
    <name evidence="2" type="ORF">FC70_GL001341</name>
</gene>
<evidence type="ECO:0000256" key="1">
    <source>
        <dbReference type="SAM" id="Phobius"/>
    </source>
</evidence>
<keyword evidence="1" id="KW-0472">Membrane</keyword>
<organism evidence="2 3">
    <name type="scientific">Paucilactobacillus oligofermentans DSM 15707 = LMG 22743</name>
    <dbReference type="NCBI Taxonomy" id="1423778"/>
    <lineage>
        <taxon>Bacteria</taxon>
        <taxon>Bacillati</taxon>
        <taxon>Bacillota</taxon>
        <taxon>Bacilli</taxon>
        <taxon>Lactobacillales</taxon>
        <taxon>Lactobacillaceae</taxon>
        <taxon>Paucilactobacillus</taxon>
    </lineage>
</organism>
<dbReference type="RefSeq" id="WP_057890261.1">
    <property type="nucleotide sequence ID" value="NZ_AZFE01000031.1"/>
</dbReference>
<comment type="caution">
    <text evidence="2">The sequence shown here is derived from an EMBL/GenBank/DDBJ whole genome shotgun (WGS) entry which is preliminary data.</text>
</comment>
<evidence type="ECO:0000313" key="3">
    <source>
        <dbReference type="Proteomes" id="UP000051697"/>
    </source>
</evidence>
<feature type="transmembrane region" description="Helical" evidence="1">
    <location>
        <begin position="7"/>
        <end position="28"/>
    </location>
</feature>
<name>A0A0R1RH82_9LACO</name>
<accession>A0A0R1RH82</accession>
<dbReference type="Proteomes" id="UP000051697">
    <property type="component" value="Unassembled WGS sequence"/>
</dbReference>
<evidence type="ECO:0000313" key="2">
    <source>
        <dbReference type="EMBL" id="KRL55737.1"/>
    </source>
</evidence>
<keyword evidence="1" id="KW-1133">Transmembrane helix</keyword>
<reference evidence="2 3" key="1">
    <citation type="journal article" date="2015" name="Genome Announc.">
        <title>Expanding the biotechnology potential of lactobacilli through comparative genomics of 213 strains and associated genera.</title>
        <authorList>
            <person name="Sun Z."/>
            <person name="Harris H.M."/>
            <person name="McCann A."/>
            <person name="Guo C."/>
            <person name="Argimon S."/>
            <person name="Zhang W."/>
            <person name="Yang X."/>
            <person name="Jeffery I.B."/>
            <person name="Cooney J.C."/>
            <person name="Kagawa T.F."/>
            <person name="Liu W."/>
            <person name="Song Y."/>
            <person name="Salvetti E."/>
            <person name="Wrobel A."/>
            <person name="Rasinkangas P."/>
            <person name="Parkhill J."/>
            <person name="Rea M.C."/>
            <person name="O'Sullivan O."/>
            <person name="Ritari J."/>
            <person name="Douillard F.P."/>
            <person name="Paul Ross R."/>
            <person name="Yang R."/>
            <person name="Briner A.E."/>
            <person name="Felis G.E."/>
            <person name="de Vos W.M."/>
            <person name="Barrangou R."/>
            <person name="Klaenhammer T.R."/>
            <person name="Caufield P.W."/>
            <person name="Cui Y."/>
            <person name="Zhang H."/>
            <person name="O'Toole P.W."/>
        </authorList>
    </citation>
    <scope>NUCLEOTIDE SEQUENCE [LARGE SCALE GENOMIC DNA]</scope>
    <source>
        <strain evidence="2 3">DSM 15707</strain>
    </source>
</reference>
<keyword evidence="1" id="KW-0812">Transmembrane</keyword>
<dbReference type="OrthoDB" id="2147710at2"/>
<dbReference type="EMBL" id="AZFE01000031">
    <property type="protein sequence ID" value="KRL55737.1"/>
    <property type="molecule type" value="Genomic_DNA"/>
</dbReference>
<protein>
    <submittedName>
        <fullName evidence="2">Uncharacterized protein</fullName>
    </submittedName>
</protein>
<dbReference type="PATRIC" id="fig|1423778.4.peg.1378"/>
<keyword evidence="3" id="KW-1185">Reference proteome</keyword>
<dbReference type="AlphaFoldDB" id="A0A0R1RH82"/>
<sequence length="411" mass="46642">MKKFGKFLKWLLIIIVGFVAILYLATFVGHKVLFKPATTTTPTAKAVGTGDFKFGVQTQKQAKTSAEYVKVLAKQVKNYNQRISTYWPNNPETDQYVITQDIDTNKVWMISPKGEIKTMPTKDLKKYHIETTIKTNGQWSPFKGNGISGAFLTIAPKSLNNYYQFQKYYHLGTYDTFITYSHELFHSITQDRWAKSTLGNKDSDERPDDSLGRRYRMQLMQQLAKAISSTNDSDREANTKAALATYKAYQKNDKADYKATMYWDRMEGTAYYYELKTSLYAAYPTKINSDADVYKALGVILKNDNVAYRDTGAVAEGYNIGGYASFLLDMLAVKNGQNVDDWKNQIETEGNTTPLTLLEKQYEGQTLPKAEKIPSKAELTKWMAAKDKISPESTGAQNIFGLLYSMLYGKE</sequence>